<gene>
    <name evidence="2" type="ORF">LEMA_P076690.1</name>
</gene>
<keyword evidence="3" id="KW-1185">Reference proteome</keyword>
<sequence>MDCRLFSLAHQRYDLYIPPLSASSLDIPHSAPSPRTAVRCPRPREGTRLPQQPLPSLLSPPPKTLVLDHCPFSLSLAEENDVANPPPAYDTSGRLPDNVTAKHMHCLPVRRSGRMIQSLPVSLVPLARFRRTLWVTP</sequence>
<dbReference type="Proteomes" id="UP000002668">
    <property type="component" value="Genome"/>
</dbReference>
<dbReference type="EMBL" id="FP929137">
    <property type="protein sequence ID" value="CBY00080.1"/>
    <property type="molecule type" value="Genomic_DNA"/>
</dbReference>
<dbReference type="AlphaFoldDB" id="E5A8Y5"/>
<accession>E5A8Y5</accession>
<dbReference type="HOGENOM" id="CLU_1865471_0_0_1"/>
<evidence type="ECO:0000313" key="3">
    <source>
        <dbReference type="Proteomes" id="UP000002668"/>
    </source>
</evidence>
<dbReference type="InParanoid" id="E5A8Y5"/>
<proteinExistence type="predicted"/>
<name>E5A8Y5_LEPMJ</name>
<protein>
    <submittedName>
        <fullName evidence="2">Predicted protein</fullName>
    </submittedName>
</protein>
<evidence type="ECO:0000313" key="2">
    <source>
        <dbReference type="EMBL" id="CBY00080.1"/>
    </source>
</evidence>
<evidence type="ECO:0000256" key="1">
    <source>
        <dbReference type="SAM" id="MobiDB-lite"/>
    </source>
</evidence>
<feature type="region of interest" description="Disordered" evidence="1">
    <location>
        <begin position="26"/>
        <end position="62"/>
    </location>
</feature>
<dbReference type="VEuPathDB" id="FungiDB:LEMA_P076690.1"/>
<organism evidence="3">
    <name type="scientific">Leptosphaeria maculans (strain JN3 / isolate v23.1.3 / race Av1-4-5-6-7-8)</name>
    <name type="common">Blackleg fungus</name>
    <name type="synonym">Phoma lingam</name>
    <dbReference type="NCBI Taxonomy" id="985895"/>
    <lineage>
        <taxon>Eukaryota</taxon>
        <taxon>Fungi</taxon>
        <taxon>Dikarya</taxon>
        <taxon>Ascomycota</taxon>
        <taxon>Pezizomycotina</taxon>
        <taxon>Dothideomycetes</taxon>
        <taxon>Pleosporomycetidae</taxon>
        <taxon>Pleosporales</taxon>
        <taxon>Pleosporineae</taxon>
        <taxon>Leptosphaeriaceae</taxon>
        <taxon>Plenodomus</taxon>
        <taxon>Plenodomus lingam/Leptosphaeria maculans species complex</taxon>
    </lineage>
</organism>
<reference evidence="3" key="1">
    <citation type="journal article" date="2011" name="Nat. Commun.">
        <title>Effector diversification within compartments of the Leptosphaeria maculans genome affected by Repeat-Induced Point mutations.</title>
        <authorList>
            <person name="Rouxel T."/>
            <person name="Grandaubert J."/>
            <person name="Hane J.K."/>
            <person name="Hoede C."/>
            <person name="van de Wouw A.P."/>
            <person name="Couloux A."/>
            <person name="Dominguez V."/>
            <person name="Anthouard V."/>
            <person name="Bally P."/>
            <person name="Bourras S."/>
            <person name="Cozijnsen A.J."/>
            <person name="Ciuffetti L.M."/>
            <person name="Degrave A."/>
            <person name="Dilmaghani A."/>
            <person name="Duret L."/>
            <person name="Fudal I."/>
            <person name="Goodwin S.B."/>
            <person name="Gout L."/>
            <person name="Glaser N."/>
            <person name="Linglin J."/>
            <person name="Kema G.H.J."/>
            <person name="Lapalu N."/>
            <person name="Lawrence C.B."/>
            <person name="May K."/>
            <person name="Meyer M."/>
            <person name="Ollivier B."/>
            <person name="Poulain J."/>
            <person name="Schoch C.L."/>
            <person name="Simon A."/>
            <person name="Spatafora J.W."/>
            <person name="Stachowiak A."/>
            <person name="Turgeon B.G."/>
            <person name="Tyler B.M."/>
            <person name="Vincent D."/>
            <person name="Weissenbach J."/>
            <person name="Amselem J."/>
            <person name="Quesneville H."/>
            <person name="Oliver R.P."/>
            <person name="Wincker P."/>
            <person name="Balesdent M.-H."/>
            <person name="Howlett B.J."/>
        </authorList>
    </citation>
    <scope>NUCLEOTIDE SEQUENCE [LARGE SCALE GENOMIC DNA]</scope>
    <source>
        <strain evidence="3">JN3 / isolate v23.1.3 / race Av1-4-5-6-7-8</strain>
    </source>
</reference>